<protein>
    <submittedName>
        <fullName evidence="1">Uncharacterized protein</fullName>
    </submittedName>
</protein>
<proteinExistence type="predicted"/>
<dbReference type="Proteomes" id="UP001221898">
    <property type="component" value="Unassembled WGS sequence"/>
</dbReference>
<name>A0AAD7RRV0_9TELE</name>
<sequence>MSAARGTSSWVAAFLRRRSAFEAGRRRQPSPVQTRCFSAGTGVLARLLVFGVIVSDGKELPAPTRCFEARRAVIGRGADRHDASCCLSLNTPWAARL</sequence>
<gene>
    <name evidence="1" type="ORF">AAFF_G00149800</name>
</gene>
<accession>A0AAD7RRV0</accession>
<reference evidence="1" key="1">
    <citation type="journal article" date="2023" name="Science">
        <title>Genome structures resolve the early diversification of teleost fishes.</title>
        <authorList>
            <person name="Parey E."/>
            <person name="Louis A."/>
            <person name="Montfort J."/>
            <person name="Bouchez O."/>
            <person name="Roques C."/>
            <person name="Iampietro C."/>
            <person name="Lluch J."/>
            <person name="Castinel A."/>
            <person name="Donnadieu C."/>
            <person name="Desvignes T."/>
            <person name="Floi Bucao C."/>
            <person name="Jouanno E."/>
            <person name="Wen M."/>
            <person name="Mejri S."/>
            <person name="Dirks R."/>
            <person name="Jansen H."/>
            <person name="Henkel C."/>
            <person name="Chen W.J."/>
            <person name="Zahm M."/>
            <person name="Cabau C."/>
            <person name="Klopp C."/>
            <person name="Thompson A.W."/>
            <person name="Robinson-Rechavi M."/>
            <person name="Braasch I."/>
            <person name="Lecointre G."/>
            <person name="Bobe J."/>
            <person name="Postlethwait J.H."/>
            <person name="Berthelot C."/>
            <person name="Roest Crollius H."/>
            <person name="Guiguen Y."/>
        </authorList>
    </citation>
    <scope>NUCLEOTIDE SEQUENCE</scope>
    <source>
        <strain evidence="1">NC1722</strain>
    </source>
</reference>
<evidence type="ECO:0000313" key="1">
    <source>
        <dbReference type="EMBL" id="KAJ8387831.1"/>
    </source>
</evidence>
<dbReference type="AlphaFoldDB" id="A0AAD7RRV0"/>
<organism evidence="1 2">
    <name type="scientific">Aldrovandia affinis</name>
    <dbReference type="NCBI Taxonomy" id="143900"/>
    <lineage>
        <taxon>Eukaryota</taxon>
        <taxon>Metazoa</taxon>
        <taxon>Chordata</taxon>
        <taxon>Craniata</taxon>
        <taxon>Vertebrata</taxon>
        <taxon>Euteleostomi</taxon>
        <taxon>Actinopterygii</taxon>
        <taxon>Neopterygii</taxon>
        <taxon>Teleostei</taxon>
        <taxon>Notacanthiformes</taxon>
        <taxon>Halosauridae</taxon>
        <taxon>Aldrovandia</taxon>
    </lineage>
</organism>
<dbReference type="EMBL" id="JAINUG010000205">
    <property type="protein sequence ID" value="KAJ8387831.1"/>
    <property type="molecule type" value="Genomic_DNA"/>
</dbReference>
<evidence type="ECO:0000313" key="2">
    <source>
        <dbReference type="Proteomes" id="UP001221898"/>
    </source>
</evidence>
<keyword evidence="2" id="KW-1185">Reference proteome</keyword>
<comment type="caution">
    <text evidence="1">The sequence shown here is derived from an EMBL/GenBank/DDBJ whole genome shotgun (WGS) entry which is preliminary data.</text>
</comment>